<evidence type="ECO:0000259" key="1">
    <source>
        <dbReference type="PROSITE" id="PS50943"/>
    </source>
</evidence>
<evidence type="ECO:0000313" key="2">
    <source>
        <dbReference type="EMBL" id="RCG32383.1"/>
    </source>
</evidence>
<gene>
    <name evidence="2" type="ORF">DQ384_05585</name>
</gene>
<dbReference type="Gene3D" id="1.10.260.40">
    <property type="entry name" value="lambda repressor-like DNA-binding domains"/>
    <property type="match status" value="1"/>
</dbReference>
<dbReference type="InterPro" id="IPR043917">
    <property type="entry name" value="DUF5753"/>
</dbReference>
<dbReference type="Proteomes" id="UP000253094">
    <property type="component" value="Unassembled WGS sequence"/>
</dbReference>
<keyword evidence="3" id="KW-1185">Reference proteome</keyword>
<dbReference type="SUPFAM" id="SSF47413">
    <property type="entry name" value="lambda repressor-like DNA-binding domains"/>
    <property type="match status" value="1"/>
</dbReference>
<dbReference type="OrthoDB" id="4966777at2"/>
<dbReference type="Pfam" id="PF13560">
    <property type="entry name" value="HTH_31"/>
    <property type="match status" value="1"/>
</dbReference>
<protein>
    <submittedName>
        <fullName evidence="2">XRE family transcriptional regulator</fullName>
    </submittedName>
</protein>
<dbReference type="InterPro" id="IPR010982">
    <property type="entry name" value="Lambda_DNA-bd_dom_sf"/>
</dbReference>
<proteinExistence type="predicted"/>
<dbReference type="CDD" id="cd00093">
    <property type="entry name" value="HTH_XRE"/>
    <property type="match status" value="1"/>
</dbReference>
<comment type="caution">
    <text evidence="2">The sequence shown here is derived from an EMBL/GenBank/DDBJ whole genome shotgun (WGS) entry which is preliminary data.</text>
</comment>
<feature type="domain" description="HTH cro/C1-type" evidence="1">
    <location>
        <begin position="1"/>
        <end position="54"/>
    </location>
</feature>
<organism evidence="2 3">
    <name type="scientific">Sphaerisporangium album</name>
    <dbReference type="NCBI Taxonomy" id="509200"/>
    <lineage>
        <taxon>Bacteria</taxon>
        <taxon>Bacillati</taxon>
        <taxon>Actinomycetota</taxon>
        <taxon>Actinomycetes</taxon>
        <taxon>Streptosporangiales</taxon>
        <taxon>Streptosporangiaceae</taxon>
        <taxon>Sphaerisporangium</taxon>
    </lineage>
</organism>
<dbReference type="Pfam" id="PF19054">
    <property type="entry name" value="DUF5753"/>
    <property type="match status" value="1"/>
</dbReference>
<sequence length="260" mass="29660">MRQDAGLTGRELAMRAGWRPPKVSKLEHGQQNPSEDDIRTWCRVCDAEDQIPELIATVRAIEAQYLEWRRQMRGGQRRVQSVLRTEDLSTRLYRIFEPFHIPGFLQTREYARVIMARSAQFYDAPNDLEAAVAARLGRQTILRMGDRRFHIVVAEQALYTRVGGSEVMHGQLVHLLNEIAALSRLRFGVVPRPADYELGPHAGYWIFDARLVMTETVTAGLNITQPREVAMYERHFDGIAELAVYGQAAVDLIRTATEDL</sequence>
<dbReference type="PROSITE" id="PS50943">
    <property type="entry name" value="HTH_CROC1"/>
    <property type="match status" value="1"/>
</dbReference>
<accession>A0A367FPR1</accession>
<dbReference type="InterPro" id="IPR001387">
    <property type="entry name" value="Cro/C1-type_HTH"/>
</dbReference>
<name>A0A367FPR1_9ACTN</name>
<dbReference type="EMBL" id="QOIL01000003">
    <property type="protein sequence ID" value="RCG32383.1"/>
    <property type="molecule type" value="Genomic_DNA"/>
</dbReference>
<evidence type="ECO:0000313" key="3">
    <source>
        <dbReference type="Proteomes" id="UP000253094"/>
    </source>
</evidence>
<reference evidence="2 3" key="1">
    <citation type="submission" date="2018-06" db="EMBL/GenBank/DDBJ databases">
        <title>Sphaerisporangium craniellae sp. nov., isolated from a marine sponge in the South China Sea.</title>
        <authorList>
            <person name="Li L."/>
        </authorList>
    </citation>
    <scope>NUCLEOTIDE SEQUENCE [LARGE SCALE GENOMIC DNA]</scope>
    <source>
        <strain evidence="2 3">CCTCC AA 208026</strain>
    </source>
</reference>
<dbReference type="GO" id="GO:0003677">
    <property type="term" value="F:DNA binding"/>
    <property type="evidence" value="ECO:0007669"/>
    <property type="project" value="InterPro"/>
</dbReference>
<dbReference type="AlphaFoldDB" id="A0A367FPR1"/>